<reference evidence="2" key="3">
    <citation type="submission" date="2022-06" db="UniProtKB">
        <authorList>
            <consortium name="EnsemblPlants"/>
        </authorList>
    </citation>
    <scope>IDENTIFICATION</scope>
</reference>
<evidence type="ECO:0000256" key="1">
    <source>
        <dbReference type="SAM" id="MobiDB-lite"/>
    </source>
</evidence>
<dbReference type="Gramene" id="TuG1812G0300003829.01.T01">
    <property type="protein sequence ID" value="TuG1812G0300003829.01.T01"/>
    <property type="gene ID" value="TuG1812G0300003829.01"/>
</dbReference>
<keyword evidence="3" id="KW-1185">Reference proteome</keyword>
<dbReference type="Proteomes" id="UP000015106">
    <property type="component" value="Chromosome 3"/>
</dbReference>
<reference evidence="2" key="2">
    <citation type="submission" date="2018-03" db="EMBL/GenBank/DDBJ databases">
        <title>The Triticum urartu genome reveals the dynamic nature of wheat genome evolution.</title>
        <authorList>
            <person name="Ling H."/>
            <person name="Ma B."/>
            <person name="Shi X."/>
            <person name="Liu H."/>
            <person name="Dong L."/>
            <person name="Sun H."/>
            <person name="Cao Y."/>
            <person name="Gao Q."/>
            <person name="Zheng S."/>
            <person name="Li Y."/>
            <person name="Yu Y."/>
            <person name="Du H."/>
            <person name="Qi M."/>
            <person name="Li Y."/>
            <person name="Yu H."/>
            <person name="Cui Y."/>
            <person name="Wang N."/>
            <person name="Chen C."/>
            <person name="Wu H."/>
            <person name="Zhao Y."/>
            <person name="Zhang J."/>
            <person name="Li Y."/>
            <person name="Zhou W."/>
            <person name="Zhang B."/>
            <person name="Hu W."/>
            <person name="Eijk M."/>
            <person name="Tang J."/>
            <person name="Witsenboer H."/>
            <person name="Zhao S."/>
            <person name="Li Z."/>
            <person name="Zhang A."/>
            <person name="Wang D."/>
            <person name="Liang C."/>
        </authorList>
    </citation>
    <scope>NUCLEOTIDE SEQUENCE [LARGE SCALE GENOMIC DNA]</scope>
    <source>
        <strain evidence="2">cv. G1812</strain>
    </source>
</reference>
<evidence type="ECO:0000313" key="3">
    <source>
        <dbReference type="Proteomes" id="UP000015106"/>
    </source>
</evidence>
<feature type="region of interest" description="Disordered" evidence="1">
    <location>
        <begin position="1"/>
        <end position="109"/>
    </location>
</feature>
<dbReference type="AlphaFoldDB" id="A0A8R7PWP7"/>
<name>A0A8R7PWP7_TRIUA</name>
<protein>
    <submittedName>
        <fullName evidence="2">Uncharacterized protein</fullName>
    </submittedName>
</protein>
<dbReference type="EnsemblPlants" id="TuG1812G0300003829.01.T01">
    <property type="protein sequence ID" value="TuG1812G0300003829.01.T01"/>
    <property type="gene ID" value="TuG1812G0300003829.01"/>
</dbReference>
<reference evidence="3" key="1">
    <citation type="journal article" date="2013" name="Nature">
        <title>Draft genome of the wheat A-genome progenitor Triticum urartu.</title>
        <authorList>
            <person name="Ling H.Q."/>
            <person name="Zhao S."/>
            <person name="Liu D."/>
            <person name="Wang J."/>
            <person name="Sun H."/>
            <person name="Zhang C."/>
            <person name="Fan H."/>
            <person name="Li D."/>
            <person name="Dong L."/>
            <person name="Tao Y."/>
            <person name="Gao C."/>
            <person name="Wu H."/>
            <person name="Li Y."/>
            <person name="Cui Y."/>
            <person name="Guo X."/>
            <person name="Zheng S."/>
            <person name="Wang B."/>
            <person name="Yu K."/>
            <person name="Liang Q."/>
            <person name="Yang W."/>
            <person name="Lou X."/>
            <person name="Chen J."/>
            <person name="Feng M."/>
            <person name="Jian J."/>
            <person name="Zhang X."/>
            <person name="Luo G."/>
            <person name="Jiang Y."/>
            <person name="Liu J."/>
            <person name="Wang Z."/>
            <person name="Sha Y."/>
            <person name="Zhang B."/>
            <person name="Wu H."/>
            <person name="Tang D."/>
            <person name="Shen Q."/>
            <person name="Xue P."/>
            <person name="Zou S."/>
            <person name="Wang X."/>
            <person name="Liu X."/>
            <person name="Wang F."/>
            <person name="Yang Y."/>
            <person name="An X."/>
            <person name="Dong Z."/>
            <person name="Zhang K."/>
            <person name="Zhang X."/>
            <person name="Luo M.C."/>
            <person name="Dvorak J."/>
            <person name="Tong Y."/>
            <person name="Wang J."/>
            <person name="Yang H."/>
            <person name="Li Z."/>
            <person name="Wang D."/>
            <person name="Zhang A."/>
            <person name="Wang J."/>
        </authorList>
    </citation>
    <scope>NUCLEOTIDE SEQUENCE</scope>
    <source>
        <strain evidence="3">cv. G1812</strain>
    </source>
</reference>
<sequence>MHRLAVGGLRQQAALDDAESLGGGQSKREHPSPSSPLSPPKRSRRSVERRVVSVPIAECGERAKTNGEGPPPSSTPQAQVRLGAAGHGEARPGRGKSTGAAWHVRRRST</sequence>
<evidence type="ECO:0000313" key="2">
    <source>
        <dbReference type="EnsemblPlants" id="TuG1812G0300003829.01.T01"/>
    </source>
</evidence>
<organism evidence="2 3">
    <name type="scientific">Triticum urartu</name>
    <name type="common">Red wild einkorn</name>
    <name type="synonym">Crithodium urartu</name>
    <dbReference type="NCBI Taxonomy" id="4572"/>
    <lineage>
        <taxon>Eukaryota</taxon>
        <taxon>Viridiplantae</taxon>
        <taxon>Streptophyta</taxon>
        <taxon>Embryophyta</taxon>
        <taxon>Tracheophyta</taxon>
        <taxon>Spermatophyta</taxon>
        <taxon>Magnoliopsida</taxon>
        <taxon>Liliopsida</taxon>
        <taxon>Poales</taxon>
        <taxon>Poaceae</taxon>
        <taxon>BOP clade</taxon>
        <taxon>Pooideae</taxon>
        <taxon>Triticodae</taxon>
        <taxon>Triticeae</taxon>
        <taxon>Triticinae</taxon>
        <taxon>Triticum</taxon>
    </lineage>
</organism>
<accession>A0A8R7PWP7</accession>
<proteinExistence type="predicted"/>